<dbReference type="InterPro" id="IPR029063">
    <property type="entry name" value="SAM-dependent_MTases_sf"/>
</dbReference>
<dbReference type="RefSeq" id="WP_072826410.1">
    <property type="nucleotide sequence ID" value="NZ_LT670849.1"/>
</dbReference>
<protein>
    <submittedName>
        <fullName evidence="1">Macrocin-O-methyltransferase (TylF)</fullName>
    </submittedName>
</protein>
<dbReference type="Gene3D" id="3.40.50.150">
    <property type="entry name" value="Vaccinia Virus protein VP39"/>
    <property type="match status" value="1"/>
</dbReference>
<accession>A0A1M7UHE5</accession>
<reference evidence="2" key="1">
    <citation type="submission" date="2016-11" db="EMBL/GenBank/DDBJ databases">
        <authorList>
            <person name="Varghese N."/>
            <person name="Submissions S."/>
        </authorList>
    </citation>
    <scope>NUCLEOTIDE SEQUENCE [LARGE SCALE GENOMIC DNA]</scope>
    <source>
        <strain evidence="2">GAS401</strain>
    </source>
</reference>
<dbReference type="EMBL" id="LT670849">
    <property type="protein sequence ID" value="SHN82409.1"/>
    <property type="molecule type" value="Genomic_DNA"/>
</dbReference>
<sequence length="255" mass="29229">MTQKKTHEIKAKWNASEFEAGIRAEFLKNFVEAPIPDHEILQNLPLFLSRQNLSQILFVNEMYQQILDVHGVIMEFGVRWGRNMALYGSLRGIYEPFNHNRKIIGFDTFEGFPSVDRRDGNDEIISVGAYNVTENYDAYLAKVLDYHEQESPISHIKKYEIVKGDASVGINGYLKKHPETIIALAYFDFDIYQPTYDCLLAIKECLPKGAVVGFDELNDATYPGETLALKEMLGISKHKIRHSRFSPTQSYIVIE</sequence>
<name>A0A1M7UHE5_9BRAD</name>
<keyword evidence="2" id="KW-1185">Reference proteome</keyword>
<gene>
    <name evidence="1" type="ORF">SAMN05444170_5103</name>
</gene>
<dbReference type="Proteomes" id="UP000184096">
    <property type="component" value="Chromosome I"/>
</dbReference>
<dbReference type="GO" id="GO:0032259">
    <property type="term" value="P:methylation"/>
    <property type="evidence" value="ECO:0007669"/>
    <property type="project" value="UniProtKB-KW"/>
</dbReference>
<evidence type="ECO:0000313" key="1">
    <source>
        <dbReference type="EMBL" id="SHN82409.1"/>
    </source>
</evidence>
<keyword evidence="1" id="KW-0808">Transferase</keyword>
<organism evidence="1 2">
    <name type="scientific">Bradyrhizobium erythrophlei</name>
    <dbReference type="NCBI Taxonomy" id="1437360"/>
    <lineage>
        <taxon>Bacteria</taxon>
        <taxon>Pseudomonadati</taxon>
        <taxon>Pseudomonadota</taxon>
        <taxon>Alphaproteobacteria</taxon>
        <taxon>Hyphomicrobiales</taxon>
        <taxon>Nitrobacteraceae</taxon>
        <taxon>Bradyrhizobium</taxon>
    </lineage>
</organism>
<evidence type="ECO:0000313" key="2">
    <source>
        <dbReference type="Proteomes" id="UP000184096"/>
    </source>
</evidence>
<proteinExistence type="predicted"/>
<dbReference type="GO" id="GO:0008168">
    <property type="term" value="F:methyltransferase activity"/>
    <property type="evidence" value="ECO:0007669"/>
    <property type="project" value="UniProtKB-KW"/>
</dbReference>
<keyword evidence="1" id="KW-0489">Methyltransferase</keyword>
<dbReference type="AlphaFoldDB" id="A0A1M7UHE5"/>
<dbReference type="OrthoDB" id="9811332at2"/>